<dbReference type="KEGG" id="qsa:O6P43_006060"/>
<comment type="caution">
    <text evidence="1">The sequence shown here is derived from an EMBL/GenBank/DDBJ whole genome shotgun (WGS) entry which is preliminary data.</text>
</comment>
<accession>A0AAD7VHU3</accession>
<gene>
    <name evidence="1" type="ORF">O6P43_006060</name>
</gene>
<keyword evidence="2" id="KW-1185">Reference proteome</keyword>
<protein>
    <submittedName>
        <fullName evidence="1">DNA-directed DNA polymerase</fullName>
    </submittedName>
</protein>
<sequence>MFMQYMAKTNSNIQSQVASLRTLETQIGQLANAFTNCPQGVVKSWKYPPKQAKNPSKQVEGEIVNEKKKDQALKEKGHSHPPLLFPQRFQKPKLDIQFKKFLEVLKKLHINIPFSKALEQMPTYVKFMKDILSKKQRIEYNETVKTLCDLGASINLMHYSIFHKLGLKKGKIKLTKVTLQFAYRSQTYPRGIIEDVLVKVDKLIFPADFLILDMEEDKEIRIILGRLFIATSRTLIDVQKGELTMRV</sequence>
<keyword evidence="1" id="KW-0548">Nucleotidyltransferase</keyword>
<keyword evidence="1" id="KW-0239">DNA-directed DNA polymerase</keyword>
<proteinExistence type="predicted"/>
<dbReference type="GO" id="GO:0003887">
    <property type="term" value="F:DNA-directed DNA polymerase activity"/>
    <property type="evidence" value="ECO:0007669"/>
    <property type="project" value="UniProtKB-KW"/>
</dbReference>
<reference evidence="1" key="1">
    <citation type="journal article" date="2023" name="Science">
        <title>Elucidation of the pathway for biosynthesis of saponin adjuvants from the soapbark tree.</title>
        <authorList>
            <person name="Reed J."/>
            <person name="Orme A."/>
            <person name="El-Demerdash A."/>
            <person name="Owen C."/>
            <person name="Martin L.B.B."/>
            <person name="Misra R.C."/>
            <person name="Kikuchi S."/>
            <person name="Rejzek M."/>
            <person name="Martin A.C."/>
            <person name="Harkess A."/>
            <person name="Leebens-Mack J."/>
            <person name="Louveau T."/>
            <person name="Stephenson M.J."/>
            <person name="Osbourn A."/>
        </authorList>
    </citation>
    <scope>NUCLEOTIDE SEQUENCE</scope>
    <source>
        <strain evidence="1">S10</strain>
    </source>
</reference>
<keyword evidence="1" id="KW-0808">Transferase</keyword>
<organism evidence="1 2">
    <name type="scientific">Quillaja saponaria</name>
    <name type="common">Soap bark tree</name>
    <dbReference type="NCBI Taxonomy" id="32244"/>
    <lineage>
        <taxon>Eukaryota</taxon>
        <taxon>Viridiplantae</taxon>
        <taxon>Streptophyta</taxon>
        <taxon>Embryophyta</taxon>
        <taxon>Tracheophyta</taxon>
        <taxon>Spermatophyta</taxon>
        <taxon>Magnoliopsida</taxon>
        <taxon>eudicotyledons</taxon>
        <taxon>Gunneridae</taxon>
        <taxon>Pentapetalae</taxon>
        <taxon>rosids</taxon>
        <taxon>fabids</taxon>
        <taxon>Fabales</taxon>
        <taxon>Quillajaceae</taxon>
        <taxon>Quillaja</taxon>
    </lineage>
</organism>
<evidence type="ECO:0000313" key="1">
    <source>
        <dbReference type="EMBL" id="KAJ7976253.1"/>
    </source>
</evidence>
<evidence type="ECO:0000313" key="2">
    <source>
        <dbReference type="Proteomes" id="UP001163823"/>
    </source>
</evidence>
<dbReference type="CDD" id="cd00303">
    <property type="entry name" value="retropepsin_like"/>
    <property type="match status" value="1"/>
</dbReference>
<dbReference type="Proteomes" id="UP001163823">
    <property type="component" value="Chromosome 3"/>
</dbReference>
<dbReference type="InterPro" id="IPR021109">
    <property type="entry name" value="Peptidase_aspartic_dom_sf"/>
</dbReference>
<dbReference type="PANTHER" id="PTHR33067:SF9">
    <property type="entry name" value="RNA-DIRECTED DNA POLYMERASE"/>
    <property type="match status" value="1"/>
</dbReference>
<dbReference type="EMBL" id="JARAOO010000003">
    <property type="protein sequence ID" value="KAJ7976253.1"/>
    <property type="molecule type" value="Genomic_DNA"/>
</dbReference>
<dbReference type="Gene3D" id="2.40.70.10">
    <property type="entry name" value="Acid Proteases"/>
    <property type="match status" value="1"/>
</dbReference>
<dbReference type="AlphaFoldDB" id="A0AAD7VHU3"/>
<name>A0AAD7VHU3_QUISA</name>
<dbReference type="PANTHER" id="PTHR33067">
    <property type="entry name" value="RNA-DIRECTED DNA POLYMERASE-RELATED"/>
    <property type="match status" value="1"/>
</dbReference>